<gene>
    <name evidence="1" type="ORF">CEXT_455791</name>
</gene>
<keyword evidence="2" id="KW-1185">Reference proteome</keyword>
<evidence type="ECO:0000313" key="2">
    <source>
        <dbReference type="Proteomes" id="UP001054945"/>
    </source>
</evidence>
<accession>A0AAV4XX24</accession>
<proteinExistence type="predicted"/>
<reference evidence="1 2" key="1">
    <citation type="submission" date="2021-06" db="EMBL/GenBank/DDBJ databases">
        <title>Caerostris extrusa draft genome.</title>
        <authorList>
            <person name="Kono N."/>
            <person name="Arakawa K."/>
        </authorList>
    </citation>
    <scope>NUCLEOTIDE SEQUENCE [LARGE SCALE GENOMIC DNA]</scope>
</reference>
<evidence type="ECO:0000313" key="1">
    <source>
        <dbReference type="EMBL" id="GIY98843.1"/>
    </source>
</evidence>
<dbReference type="EMBL" id="BPLR01000974">
    <property type="protein sequence ID" value="GIY98843.1"/>
    <property type="molecule type" value="Genomic_DNA"/>
</dbReference>
<sequence length="86" mass="9518">MESIIGSYDTSDTLLSVSFSVTDDKLAVGLRIIFNFRNERNSSQGLWAVPMNGIPFLAHLSAAHLPPGRPWSERLRCKIHSFSISG</sequence>
<name>A0AAV4XX24_CAEEX</name>
<organism evidence="1 2">
    <name type="scientific">Caerostris extrusa</name>
    <name type="common">Bark spider</name>
    <name type="synonym">Caerostris bankana</name>
    <dbReference type="NCBI Taxonomy" id="172846"/>
    <lineage>
        <taxon>Eukaryota</taxon>
        <taxon>Metazoa</taxon>
        <taxon>Ecdysozoa</taxon>
        <taxon>Arthropoda</taxon>
        <taxon>Chelicerata</taxon>
        <taxon>Arachnida</taxon>
        <taxon>Araneae</taxon>
        <taxon>Araneomorphae</taxon>
        <taxon>Entelegynae</taxon>
        <taxon>Araneoidea</taxon>
        <taxon>Araneidae</taxon>
        <taxon>Caerostris</taxon>
    </lineage>
</organism>
<dbReference type="Proteomes" id="UP001054945">
    <property type="component" value="Unassembled WGS sequence"/>
</dbReference>
<comment type="caution">
    <text evidence="1">The sequence shown here is derived from an EMBL/GenBank/DDBJ whole genome shotgun (WGS) entry which is preliminary data.</text>
</comment>
<protein>
    <submittedName>
        <fullName evidence="1">Uncharacterized protein</fullName>
    </submittedName>
</protein>
<dbReference type="AlphaFoldDB" id="A0AAV4XX24"/>